<dbReference type="GO" id="GO:0005829">
    <property type="term" value="C:cytosol"/>
    <property type="evidence" value="ECO:0007669"/>
    <property type="project" value="TreeGrafter"/>
</dbReference>
<organism evidence="4 5">
    <name type="scientific">Rosa chinensis</name>
    <name type="common">China rose</name>
    <dbReference type="NCBI Taxonomy" id="74649"/>
    <lineage>
        <taxon>Eukaryota</taxon>
        <taxon>Viridiplantae</taxon>
        <taxon>Streptophyta</taxon>
        <taxon>Embryophyta</taxon>
        <taxon>Tracheophyta</taxon>
        <taxon>Spermatophyta</taxon>
        <taxon>Magnoliopsida</taxon>
        <taxon>eudicotyledons</taxon>
        <taxon>Gunneridae</taxon>
        <taxon>Pentapetalae</taxon>
        <taxon>rosids</taxon>
        <taxon>fabids</taxon>
        <taxon>Rosales</taxon>
        <taxon>Rosaceae</taxon>
        <taxon>Rosoideae</taxon>
        <taxon>Rosoideae incertae sedis</taxon>
        <taxon>Rosa</taxon>
    </lineage>
</organism>
<keyword evidence="3" id="KW-0057">Aromatic amino acid biosynthesis</keyword>
<evidence type="ECO:0000256" key="1">
    <source>
        <dbReference type="ARBA" id="ARBA00006997"/>
    </source>
</evidence>
<name>A0A2P6PMV5_ROSCH</name>
<comment type="caution">
    <text evidence="4">The sequence shown here is derived from an EMBL/GenBank/DDBJ whole genome shotgun (WGS) entry which is preliminary data.</text>
</comment>
<evidence type="ECO:0000256" key="2">
    <source>
        <dbReference type="ARBA" id="ARBA00022605"/>
    </source>
</evidence>
<dbReference type="PANTHER" id="PTHR21087:SF16">
    <property type="entry name" value="SHIKIMATE KINASE 1, CHLOROPLASTIC"/>
    <property type="match status" value="1"/>
</dbReference>
<dbReference type="InterPro" id="IPR031322">
    <property type="entry name" value="Shikimate/glucono_kinase"/>
</dbReference>
<gene>
    <name evidence="4" type="ORF">RchiOBHm_Chr6g0259311</name>
</gene>
<accession>A0A2P6PMV5</accession>
<dbReference type="Gene3D" id="3.40.50.300">
    <property type="entry name" value="P-loop containing nucleotide triphosphate hydrolases"/>
    <property type="match status" value="1"/>
</dbReference>
<dbReference type="Proteomes" id="UP000238479">
    <property type="component" value="Chromosome 6"/>
</dbReference>
<dbReference type="PANTHER" id="PTHR21087">
    <property type="entry name" value="SHIKIMATE KINASE"/>
    <property type="match status" value="1"/>
</dbReference>
<dbReference type="InterPro" id="IPR027417">
    <property type="entry name" value="P-loop_NTPase"/>
</dbReference>
<dbReference type="GO" id="GO:0009507">
    <property type="term" value="C:chloroplast"/>
    <property type="evidence" value="ECO:0007669"/>
    <property type="project" value="TreeGrafter"/>
</dbReference>
<dbReference type="GO" id="GO:0004765">
    <property type="term" value="F:shikimate kinase activity"/>
    <property type="evidence" value="ECO:0007669"/>
    <property type="project" value="UniProtKB-EC"/>
</dbReference>
<keyword evidence="4" id="KW-0418">Kinase</keyword>
<proteinExistence type="inferred from homology"/>
<sequence length="213" mass="23558">MSFSPQTRGNLRSECGSSTLKVSVSLALPSKKYDEALNGRCIFLVGMMGSGKQLMKLSTSGCLYWWCHGGVVVRPVNWKYMQTEISLWLDVPLEALAQRLAAAGTDSRPLLHHRETIVRLRNLFEERGDAYGNADGRVSLENVAAKMGCRDASNITPNVIAFEALEQIQGFLKEEEGHPADVSVGKSYDYDWLHIGGFSGDRQECQEGWEALG</sequence>
<evidence type="ECO:0000256" key="3">
    <source>
        <dbReference type="ARBA" id="ARBA00023141"/>
    </source>
</evidence>
<dbReference type="EMBL" id="PDCK01000044">
    <property type="protein sequence ID" value="PRQ23250.1"/>
    <property type="molecule type" value="Genomic_DNA"/>
</dbReference>
<dbReference type="GO" id="GO:0008652">
    <property type="term" value="P:amino acid biosynthetic process"/>
    <property type="evidence" value="ECO:0007669"/>
    <property type="project" value="UniProtKB-KW"/>
</dbReference>
<dbReference type="STRING" id="74649.A0A2P6PMV5"/>
<keyword evidence="2" id="KW-0028">Amino-acid biosynthesis</keyword>
<keyword evidence="4" id="KW-0808">Transferase</keyword>
<reference evidence="4 5" key="1">
    <citation type="journal article" date="2018" name="Nat. Genet.">
        <title>The Rosa genome provides new insights in the design of modern roses.</title>
        <authorList>
            <person name="Bendahmane M."/>
        </authorList>
    </citation>
    <scope>NUCLEOTIDE SEQUENCE [LARGE SCALE GENOMIC DNA]</scope>
    <source>
        <strain evidence="5">cv. Old Blush</strain>
    </source>
</reference>
<comment type="similarity">
    <text evidence="1">Belongs to the shikimate kinase family.</text>
</comment>
<dbReference type="Gramene" id="PRQ23250">
    <property type="protein sequence ID" value="PRQ23250"/>
    <property type="gene ID" value="RchiOBHm_Chr6g0259311"/>
</dbReference>
<dbReference type="EC" id="2.7.1.71" evidence="4"/>
<dbReference type="AlphaFoldDB" id="A0A2P6PMV5"/>
<keyword evidence="5" id="KW-1185">Reference proteome</keyword>
<dbReference type="Pfam" id="PF01202">
    <property type="entry name" value="SKI"/>
    <property type="match status" value="1"/>
</dbReference>
<evidence type="ECO:0000313" key="5">
    <source>
        <dbReference type="Proteomes" id="UP000238479"/>
    </source>
</evidence>
<dbReference type="GO" id="GO:0009073">
    <property type="term" value="P:aromatic amino acid family biosynthetic process"/>
    <property type="evidence" value="ECO:0007669"/>
    <property type="project" value="UniProtKB-KW"/>
</dbReference>
<evidence type="ECO:0000313" key="4">
    <source>
        <dbReference type="EMBL" id="PRQ23250.1"/>
    </source>
</evidence>
<protein>
    <submittedName>
        <fullName evidence="4">Putative shikimate kinase</fullName>
        <ecNumber evidence="4">2.7.1.71</ecNumber>
    </submittedName>
</protein>